<comment type="function">
    <text evidence="2 7">Catalyzes the epimerization of the C3' and C5'positions of dTDP-6-deoxy-D-xylo-4-hexulose, forming dTDP-6-deoxy-L-lyxo-4-hexulose.</text>
</comment>
<dbReference type="CDD" id="cd00438">
    <property type="entry name" value="cupin_RmlC"/>
    <property type="match status" value="1"/>
</dbReference>
<dbReference type="SUPFAM" id="SSF51182">
    <property type="entry name" value="RmlC-like cupins"/>
    <property type="match status" value="1"/>
</dbReference>
<proteinExistence type="inferred from homology"/>
<dbReference type="PANTHER" id="PTHR21047">
    <property type="entry name" value="DTDP-6-DEOXY-D-GLUCOSE-3,5 EPIMERASE"/>
    <property type="match status" value="1"/>
</dbReference>
<sequence>MEFDRFDIDGPVLFVPNRHRDPRGTFAEIFREDEFRAEIGDVTLVQENQSISKPINTIRGLHYQSEPRAQGKLVRVTSGAIMDVAVDIRPYSPTFGQHIKIELSAENWYQLWIPAGFAHGFRTLRPETEVIYKVSDYYSPEHDRGIAWNDPDLCIDWELFGQQPVLSAKDRAQPALGNLFPLELARVVTGHSALTQPMVRYGISAGDR</sequence>
<dbReference type="Pfam" id="PF00908">
    <property type="entry name" value="dTDP_sugar_isom"/>
    <property type="match status" value="1"/>
</dbReference>
<evidence type="ECO:0000256" key="1">
    <source>
        <dbReference type="ARBA" id="ARBA00001298"/>
    </source>
</evidence>
<accession>A0A1Y2LDB5</accession>
<evidence type="ECO:0000256" key="4">
    <source>
        <dbReference type="ARBA" id="ARBA00019595"/>
    </source>
</evidence>
<dbReference type="UniPathway" id="UPA00124"/>
<comment type="pathway">
    <text evidence="7">Carbohydrate biosynthesis; dTDP-L-rhamnose biosynthesis.</text>
</comment>
<dbReference type="EMBL" id="JFKB01000005">
    <property type="protein sequence ID" value="OSQ48482.1"/>
    <property type="molecule type" value="Genomic_DNA"/>
</dbReference>
<dbReference type="RefSeq" id="WP_085618207.1">
    <property type="nucleotide sequence ID" value="NZ_JBLXCG010000009.1"/>
</dbReference>
<dbReference type="PANTHER" id="PTHR21047:SF2">
    <property type="entry name" value="THYMIDINE DIPHOSPHO-4-KETO-RHAMNOSE 3,5-EPIMERASE"/>
    <property type="match status" value="1"/>
</dbReference>
<feature type="site" description="Participates in a stacking interaction with the thymidine ring of dTDP-4-oxo-6-deoxyglucose" evidence="6">
    <location>
        <position position="138"/>
    </location>
</feature>
<evidence type="ECO:0000256" key="5">
    <source>
        <dbReference type="PIRSR" id="PIRSR600888-1"/>
    </source>
</evidence>
<dbReference type="NCBIfam" id="TIGR01221">
    <property type="entry name" value="rmlC"/>
    <property type="match status" value="1"/>
</dbReference>
<name>A0A1Y2LDB5_9PROT</name>
<evidence type="ECO:0000256" key="6">
    <source>
        <dbReference type="PIRSR" id="PIRSR600888-3"/>
    </source>
</evidence>
<gene>
    <name evidence="8" type="ORF">TALK_09590</name>
</gene>
<dbReference type="OrthoDB" id="9800680at2"/>
<dbReference type="Gene3D" id="2.60.120.10">
    <property type="entry name" value="Jelly Rolls"/>
    <property type="match status" value="1"/>
</dbReference>
<organism evidence="8 9">
    <name type="scientific">Thalassospira alkalitolerans</name>
    <dbReference type="NCBI Taxonomy" id="1293890"/>
    <lineage>
        <taxon>Bacteria</taxon>
        <taxon>Pseudomonadati</taxon>
        <taxon>Pseudomonadota</taxon>
        <taxon>Alphaproteobacteria</taxon>
        <taxon>Rhodospirillales</taxon>
        <taxon>Thalassospiraceae</taxon>
        <taxon>Thalassospira</taxon>
    </lineage>
</organism>
<dbReference type="AlphaFoldDB" id="A0A1Y2LDB5"/>
<comment type="catalytic activity">
    <reaction evidence="1 7">
        <text>dTDP-4-dehydro-6-deoxy-alpha-D-glucose = dTDP-4-dehydro-beta-L-rhamnose</text>
        <dbReference type="Rhea" id="RHEA:16969"/>
        <dbReference type="ChEBI" id="CHEBI:57649"/>
        <dbReference type="ChEBI" id="CHEBI:62830"/>
        <dbReference type="EC" id="5.1.3.13"/>
    </reaction>
</comment>
<reference evidence="8 9" key="1">
    <citation type="submission" date="2014-03" db="EMBL/GenBank/DDBJ databases">
        <title>The draft genome sequence of Thalassospira alkalitolerans JCM 18968.</title>
        <authorList>
            <person name="Lai Q."/>
            <person name="Shao Z."/>
        </authorList>
    </citation>
    <scope>NUCLEOTIDE SEQUENCE [LARGE SCALE GENOMIC DNA]</scope>
    <source>
        <strain evidence="8 9">JCM 18968</strain>
    </source>
</reference>
<dbReference type="InterPro" id="IPR011051">
    <property type="entry name" value="RmlC_Cupin_sf"/>
</dbReference>
<comment type="caution">
    <text evidence="8">The sequence shown here is derived from an EMBL/GenBank/DDBJ whole genome shotgun (WGS) entry which is preliminary data.</text>
</comment>
<dbReference type="STRING" id="1293890.TALK_09590"/>
<evidence type="ECO:0000313" key="8">
    <source>
        <dbReference type="EMBL" id="OSQ48482.1"/>
    </source>
</evidence>
<comment type="similarity">
    <text evidence="7">Belongs to the dTDP-4-dehydrorhamnose 3,5-epimerase family.</text>
</comment>
<protein>
    <recommendedName>
        <fullName evidence="4 7">dTDP-4-dehydrorhamnose 3,5-epimerase</fullName>
        <ecNumber evidence="3 7">5.1.3.13</ecNumber>
    </recommendedName>
    <alternativeName>
        <fullName evidence="7">Thymidine diphospho-4-keto-rhamnose 3,5-epimerase</fullName>
    </alternativeName>
</protein>
<dbReference type="GO" id="GO:0019305">
    <property type="term" value="P:dTDP-rhamnose biosynthetic process"/>
    <property type="evidence" value="ECO:0007669"/>
    <property type="project" value="UniProtKB-UniRule"/>
</dbReference>
<keyword evidence="9" id="KW-1185">Reference proteome</keyword>
<dbReference type="GO" id="GO:0008830">
    <property type="term" value="F:dTDP-4-dehydrorhamnose 3,5-epimerase activity"/>
    <property type="evidence" value="ECO:0007669"/>
    <property type="project" value="UniProtKB-UniRule"/>
</dbReference>
<dbReference type="EC" id="5.1.3.13" evidence="3 7"/>
<dbReference type="GO" id="GO:0000271">
    <property type="term" value="P:polysaccharide biosynthetic process"/>
    <property type="evidence" value="ECO:0007669"/>
    <property type="project" value="TreeGrafter"/>
</dbReference>
<evidence type="ECO:0000256" key="3">
    <source>
        <dbReference type="ARBA" id="ARBA00012098"/>
    </source>
</evidence>
<feature type="active site" description="Proton acceptor" evidence="5">
    <location>
        <position position="62"/>
    </location>
</feature>
<evidence type="ECO:0000256" key="7">
    <source>
        <dbReference type="RuleBase" id="RU364069"/>
    </source>
</evidence>
<comment type="subunit">
    <text evidence="7">Homodimer.</text>
</comment>
<dbReference type="InterPro" id="IPR000888">
    <property type="entry name" value="RmlC-like"/>
</dbReference>
<dbReference type="GO" id="GO:0005829">
    <property type="term" value="C:cytosol"/>
    <property type="evidence" value="ECO:0007669"/>
    <property type="project" value="TreeGrafter"/>
</dbReference>
<evidence type="ECO:0000256" key="2">
    <source>
        <dbReference type="ARBA" id="ARBA00001997"/>
    </source>
</evidence>
<dbReference type="Proteomes" id="UP000193396">
    <property type="component" value="Unassembled WGS sequence"/>
</dbReference>
<evidence type="ECO:0000313" key="9">
    <source>
        <dbReference type="Proteomes" id="UP000193396"/>
    </source>
</evidence>
<keyword evidence="7" id="KW-0413">Isomerase</keyword>
<dbReference type="InterPro" id="IPR014710">
    <property type="entry name" value="RmlC-like_jellyroll"/>
</dbReference>
<feature type="active site" description="Proton donor" evidence="5">
    <location>
        <position position="132"/>
    </location>
</feature>